<evidence type="ECO:0000313" key="1">
    <source>
        <dbReference type="EMBL" id="MTK22511.1"/>
    </source>
</evidence>
<proteinExistence type="predicted"/>
<sequence length="65" mass="7629">MLKVGDQVICYLDEVEGHRQFEVIRIQSNQRYVLKGIDTKAQICRILDNTIDNPIFSYRKISTNQ</sequence>
<comment type="caution">
    <text evidence="1">The sequence shown here is derived from an EMBL/GenBank/DDBJ whole genome shotgun (WGS) entry which is preliminary data.</text>
</comment>
<name>A0A9X4XFR7_9FIRM</name>
<dbReference type="EMBL" id="WMQE01000041">
    <property type="protein sequence ID" value="MTK22511.1"/>
    <property type="molecule type" value="Genomic_DNA"/>
</dbReference>
<organism evidence="1 2">
    <name type="scientific">Turicibacter sanguinis</name>
    <dbReference type="NCBI Taxonomy" id="154288"/>
    <lineage>
        <taxon>Bacteria</taxon>
        <taxon>Bacillati</taxon>
        <taxon>Bacillota</taxon>
        <taxon>Erysipelotrichia</taxon>
        <taxon>Erysipelotrichales</taxon>
        <taxon>Turicibacteraceae</taxon>
        <taxon>Turicibacter</taxon>
    </lineage>
</organism>
<reference evidence="1 2" key="1">
    <citation type="journal article" date="2019" name="Nat. Med.">
        <title>A library of human gut bacterial isolates paired with longitudinal multiomics data enables mechanistic microbiome research.</title>
        <authorList>
            <person name="Poyet M."/>
            <person name="Groussin M."/>
            <person name="Gibbons S.M."/>
            <person name="Avila-Pacheco J."/>
            <person name="Jiang X."/>
            <person name="Kearney S.M."/>
            <person name="Perrotta A.R."/>
            <person name="Berdy B."/>
            <person name="Zhao S."/>
            <person name="Lieberman T.D."/>
            <person name="Swanson P.K."/>
            <person name="Smith M."/>
            <person name="Roesemann S."/>
            <person name="Alexander J.E."/>
            <person name="Rich S.A."/>
            <person name="Livny J."/>
            <person name="Vlamakis H."/>
            <person name="Clish C."/>
            <person name="Bullock K."/>
            <person name="Deik A."/>
            <person name="Scott J."/>
            <person name="Pierce K.A."/>
            <person name="Xavier R.J."/>
            <person name="Alm E.J."/>
        </authorList>
    </citation>
    <scope>NUCLEOTIDE SEQUENCE [LARGE SCALE GENOMIC DNA]</scope>
    <source>
        <strain evidence="1 2">BIOML-A198</strain>
    </source>
</reference>
<dbReference type="RefSeq" id="WP_155223056.1">
    <property type="nucleotide sequence ID" value="NZ_CAJJOK010000018.1"/>
</dbReference>
<evidence type="ECO:0000313" key="2">
    <source>
        <dbReference type="Proteomes" id="UP000487649"/>
    </source>
</evidence>
<dbReference type="AlphaFoldDB" id="A0A9X4XFR7"/>
<protein>
    <submittedName>
        <fullName evidence="1">Uncharacterized protein</fullName>
    </submittedName>
</protein>
<accession>A0A9X4XFR7</accession>
<gene>
    <name evidence="1" type="ORF">GMA92_13925</name>
</gene>
<dbReference type="Proteomes" id="UP000487649">
    <property type="component" value="Unassembled WGS sequence"/>
</dbReference>